<sequence>MLESANQQHAHTTTVSSHKKRDIKDSFCGPPIKRRVPLQDWSNNKKRRLEYIKIGKGT</sequence>
<accession>A0A1X7VKZ0</accession>
<evidence type="ECO:0000313" key="2">
    <source>
        <dbReference type="EnsemblMetazoa" id="Aqu2.1.40093_001"/>
    </source>
</evidence>
<reference evidence="2" key="1">
    <citation type="submission" date="2017-05" db="UniProtKB">
        <authorList>
            <consortium name="EnsemblMetazoa"/>
        </authorList>
    </citation>
    <scope>IDENTIFICATION</scope>
</reference>
<feature type="region of interest" description="Disordered" evidence="1">
    <location>
        <begin position="1"/>
        <end position="33"/>
    </location>
</feature>
<feature type="compositionally biased region" description="Polar residues" evidence="1">
    <location>
        <begin position="1"/>
        <end position="16"/>
    </location>
</feature>
<proteinExistence type="predicted"/>
<dbReference type="AlphaFoldDB" id="A0A1X7VKZ0"/>
<dbReference type="EnsemblMetazoa" id="Aqu2.1.40093_001">
    <property type="protein sequence ID" value="Aqu2.1.40093_001"/>
    <property type="gene ID" value="Aqu2.1.40093"/>
</dbReference>
<protein>
    <submittedName>
        <fullName evidence="2">Uncharacterized protein</fullName>
    </submittedName>
</protein>
<dbReference type="InParanoid" id="A0A1X7VKZ0"/>
<organism evidence="2">
    <name type="scientific">Amphimedon queenslandica</name>
    <name type="common">Sponge</name>
    <dbReference type="NCBI Taxonomy" id="400682"/>
    <lineage>
        <taxon>Eukaryota</taxon>
        <taxon>Metazoa</taxon>
        <taxon>Porifera</taxon>
        <taxon>Demospongiae</taxon>
        <taxon>Heteroscleromorpha</taxon>
        <taxon>Haplosclerida</taxon>
        <taxon>Niphatidae</taxon>
        <taxon>Amphimedon</taxon>
    </lineage>
</organism>
<evidence type="ECO:0000256" key="1">
    <source>
        <dbReference type="SAM" id="MobiDB-lite"/>
    </source>
</evidence>
<name>A0A1X7VKZ0_AMPQE</name>